<evidence type="ECO:0000313" key="1">
    <source>
        <dbReference type="EMBL" id="KAH0754313.1"/>
    </source>
</evidence>
<dbReference type="EMBL" id="JAIVGD010000018">
    <property type="protein sequence ID" value="KAH0754313.1"/>
    <property type="molecule type" value="Genomic_DNA"/>
</dbReference>
<protein>
    <submittedName>
        <fullName evidence="1">Uncharacterized protein</fullName>
    </submittedName>
</protein>
<accession>A0ABQ7UT44</accession>
<keyword evidence="2" id="KW-1185">Reference proteome</keyword>
<name>A0ABQ7UT44_SOLTU</name>
<comment type="caution">
    <text evidence="1">The sequence shown here is derived from an EMBL/GenBank/DDBJ whole genome shotgun (WGS) entry which is preliminary data.</text>
</comment>
<gene>
    <name evidence="1" type="ORF">KY290_024583</name>
</gene>
<proteinExistence type="predicted"/>
<sequence>MDAKLWQFRGENPEAWIVQAEHYFNFYKIEEDQKLIVKGYEFPARRFVNLRQVTYVVEYQNDCEDILSSFGESDVLFSGHTYVHPQWSNITNSFFPHYEKSECKSNTNVRKVFDELSDRYEDSNPLGTSSKLVELSLSSNDLVNYVSRLAVINGCNDDAKNGDKNDEEEIGTIKDEPIEFVIANADKPSLYTNSTVTIPCDLAMFDIHKVLDNHLNQLIVGYFGKAYPMRLTQCWEEMHYIPSTCSYVKRINRVWDPGRHLLVNSYVSKMIENNIVGVDISGILLPADKGDTNDSPVEGSNRGQTLFIGFSVGYSCNASKGLYIAGEVHLLVLYESFDVKQEAYVEYFKKTLVRPYVFYKVLGYFIQFVLARDLISCSSNVKDREQEPSCMNDDQQSSHKSLFLRNISIVYFYYVVGSAKRHDSAFFLFASTELVFTKRFLIEKDFHVLPVKSRENYIADVLLMSAPNADVDEAAKHDLANDSKLAWTCHTLLYIHQCDCCYKVASTYETNCSTPWSPLSFIICMHNEWCIALCYLEKTWVKLPCPSADVSMPFNLTEQMIVSRIVYRIVESFSLSIRLNNAPIQANMEMLVIPGSSSLLGTCYMPP</sequence>
<evidence type="ECO:0000313" key="2">
    <source>
        <dbReference type="Proteomes" id="UP000826656"/>
    </source>
</evidence>
<reference evidence="1 2" key="1">
    <citation type="journal article" date="2021" name="bioRxiv">
        <title>Chromosome-scale and haplotype-resolved genome assembly of a tetraploid potato cultivar.</title>
        <authorList>
            <person name="Sun H."/>
            <person name="Jiao W.-B."/>
            <person name="Krause K."/>
            <person name="Campoy J.A."/>
            <person name="Goel M."/>
            <person name="Folz-Donahue K."/>
            <person name="Kukat C."/>
            <person name="Huettel B."/>
            <person name="Schneeberger K."/>
        </authorList>
    </citation>
    <scope>NUCLEOTIDE SEQUENCE [LARGE SCALE GENOMIC DNA]</scope>
    <source>
        <strain evidence="1">SolTubOtavaFocal</strain>
        <tissue evidence="1">Leaves</tissue>
    </source>
</reference>
<dbReference type="Proteomes" id="UP000826656">
    <property type="component" value="Unassembled WGS sequence"/>
</dbReference>
<organism evidence="1 2">
    <name type="scientific">Solanum tuberosum</name>
    <name type="common">Potato</name>
    <dbReference type="NCBI Taxonomy" id="4113"/>
    <lineage>
        <taxon>Eukaryota</taxon>
        <taxon>Viridiplantae</taxon>
        <taxon>Streptophyta</taxon>
        <taxon>Embryophyta</taxon>
        <taxon>Tracheophyta</taxon>
        <taxon>Spermatophyta</taxon>
        <taxon>Magnoliopsida</taxon>
        <taxon>eudicotyledons</taxon>
        <taxon>Gunneridae</taxon>
        <taxon>Pentapetalae</taxon>
        <taxon>asterids</taxon>
        <taxon>lamiids</taxon>
        <taxon>Solanales</taxon>
        <taxon>Solanaceae</taxon>
        <taxon>Solanoideae</taxon>
        <taxon>Solaneae</taxon>
        <taxon>Solanum</taxon>
    </lineage>
</organism>